<proteinExistence type="predicted"/>
<evidence type="ECO:0000256" key="2">
    <source>
        <dbReference type="ARBA" id="ARBA00022679"/>
    </source>
</evidence>
<gene>
    <name evidence="4" type="primary">egtD</name>
    <name evidence="4" type="ORF">EF096_08335</name>
</gene>
<dbReference type="InterPro" id="IPR017804">
    <property type="entry name" value="MeTrfase_EgtD-like"/>
</dbReference>
<reference evidence="4 5" key="1">
    <citation type="submission" date="2018-11" db="EMBL/GenBank/DDBJ databases">
        <authorList>
            <person name="Jang G.I."/>
            <person name="Hwang C.Y."/>
        </authorList>
    </citation>
    <scope>NUCLEOTIDE SEQUENCE [LARGE SCALE GENOMIC DNA]</scope>
    <source>
        <strain evidence="4 5">SSM26</strain>
    </source>
</reference>
<comment type="caution">
    <text evidence="4">The sequence shown here is derived from an EMBL/GenBank/DDBJ whole genome shotgun (WGS) entry which is preliminary data.</text>
</comment>
<evidence type="ECO:0000256" key="1">
    <source>
        <dbReference type="ARBA" id="ARBA00022603"/>
    </source>
</evidence>
<accession>A0ABX9XJ50</accession>
<protein>
    <submittedName>
        <fullName evidence="4">L-histidine N(Alpha)-methyltransferase</fullName>
        <ecNumber evidence="4">2.1.1.44</ecNumber>
    </submittedName>
</protein>
<keyword evidence="5" id="KW-1185">Reference proteome</keyword>
<dbReference type="GO" id="GO:0052706">
    <property type="term" value="F:L-histidine N(alpha)-methyltransferase activity"/>
    <property type="evidence" value="ECO:0007669"/>
    <property type="project" value="UniProtKB-EC"/>
</dbReference>
<dbReference type="Pfam" id="PF10017">
    <property type="entry name" value="Methyltransf_33"/>
    <property type="match status" value="1"/>
</dbReference>
<dbReference type="InterPro" id="IPR029063">
    <property type="entry name" value="SAM-dependent_MTases_sf"/>
</dbReference>
<dbReference type="PANTHER" id="PTHR43397:SF1">
    <property type="entry name" value="ERGOTHIONEINE BIOSYNTHESIS PROTEIN 1"/>
    <property type="match status" value="1"/>
</dbReference>
<name>A0ABX9XJ50_9PSED</name>
<evidence type="ECO:0000313" key="5">
    <source>
        <dbReference type="Proteomes" id="UP000275199"/>
    </source>
</evidence>
<evidence type="ECO:0000259" key="3">
    <source>
        <dbReference type="Pfam" id="PF10017"/>
    </source>
</evidence>
<sequence>MACVSLALDLPRLQTALHTPAQDERQKLLRGLLQPQARIDSKYFYDDRGCELFTAICKLDEYYPTRTEAAIFTEHRDAIAEHLPARMQWIDLGCGDCGKTRYWLDAIRPARLVGVDIAGEFLQSSLAEIARQHPRLECVGVVTDFTQQLDLHDLLAERADSPPVFFYPGSSIGNFEPRDAIRFLRRVRAHCGQHGRLLIGADLVKDTDILEAAYDDASGVTAEFNLNVLSVVNRELDANFDPEKFRHCARFDQASRRIEMRLISNQQQRVEFGAHTDRHFRAEEHILTEYSHKYSVDEFRALLAASGLRCKQYWTDPQDWFGVFLAEPI</sequence>
<dbReference type="PANTHER" id="PTHR43397">
    <property type="entry name" value="ERGOTHIONEINE BIOSYNTHESIS PROTEIN 1"/>
    <property type="match status" value="1"/>
</dbReference>
<dbReference type="SUPFAM" id="SSF53335">
    <property type="entry name" value="S-adenosyl-L-methionine-dependent methyltransferases"/>
    <property type="match status" value="1"/>
</dbReference>
<organism evidence="4 5">
    <name type="scientific">Pseudomonas neustonica</name>
    <dbReference type="NCBI Taxonomy" id="2487346"/>
    <lineage>
        <taxon>Bacteria</taxon>
        <taxon>Pseudomonadati</taxon>
        <taxon>Pseudomonadota</taxon>
        <taxon>Gammaproteobacteria</taxon>
        <taxon>Pseudomonadales</taxon>
        <taxon>Pseudomonadaceae</taxon>
        <taxon>Pseudomonas</taxon>
    </lineage>
</organism>
<dbReference type="Gene3D" id="3.40.50.150">
    <property type="entry name" value="Vaccinia Virus protein VP39"/>
    <property type="match status" value="1"/>
</dbReference>
<dbReference type="InterPro" id="IPR051128">
    <property type="entry name" value="EgtD_Methyltrsf_superfamily"/>
</dbReference>
<dbReference type="EMBL" id="RKKU01000007">
    <property type="protein sequence ID" value="ROZ85432.1"/>
    <property type="molecule type" value="Genomic_DNA"/>
</dbReference>
<keyword evidence="1 4" id="KW-0489">Methyltransferase</keyword>
<dbReference type="EC" id="2.1.1.44" evidence="4"/>
<dbReference type="NCBIfam" id="TIGR03438">
    <property type="entry name" value="egtD_ergothio"/>
    <property type="match status" value="1"/>
</dbReference>
<dbReference type="InterPro" id="IPR019257">
    <property type="entry name" value="MeTrfase_dom"/>
</dbReference>
<dbReference type="GO" id="GO:0032259">
    <property type="term" value="P:methylation"/>
    <property type="evidence" value="ECO:0007669"/>
    <property type="project" value="UniProtKB-KW"/>
</dbReference>
<evidence type="ECO:0000313" key="4">
    <source>
        <dbReference type="EMBL" id="ROZ85432.1"/>
    </source>
</evidence>
<feature type="domain" description="Histidine-specific methyltransferase SAM-dependent" evidence="3">
    <location>
        <begin position="25"/>
        <end position="327"/>
    </location>
</feature>
<dbReference type="PIRSF" id="PIRSF018005">
    <property type="entry name" value="UCP018005"/>
    <property type="match status" value="1"/>
</dbReference>
<dbReference type="InterPro" id="IPR035094">
    <property type="entry name" value="EgtD"/>
</dbReference>
<keyword evidence="2 4" id="KW-0808">Transferase</keyword>
<dbReference type="Proteomes" id="UP000275199">
    <property type="component" value="Unassembled WGS sequence"/>
</dbReference>